<name>A0A2K2AGC2_POPTR</name>
<dbReference type="AlphaFoldDB" id="A0A2K2AGC2"/>
<accession>A0A2K2AGC2</accession>
<gene>
    <name evidence="1" type="ORF">POPTR_005G135600</name>
</gene>
<dbReference type="EMBL" id="CM009294">
    <property type="protein sequence ID" value="PNT36568.1"/>
    <property type="molecule type" value="Genomic_DNA"/>
</dbReference>
<keyword evidence="2" id="KW-1185">Reference proteome</keyword>
<dbReference type="InParanoid" id="A0A2K2AGC2"/>
<organism evidence="1 2">
    <name type="scientific">Populus trichocarpa</name>
    <name type="common">Western balsam poplar</name>
    <name type="synonym">Populus balsamifera subsp. trichocarpa</name>
    <dbReference type="NCBI Taxonomy" id="3694"/>
    <lineage>
        <taxon>Eukaryota</taxon>
        <taxon>Viridiplantae</taxon>
        <taxon>Streptophyta</taxon>
        <taxon>Embryophyta</taxon>
        <taxon>Tracheophyta</taxon>
        <taxon>Spermatophyta</taxon>
        <taxon>Magnoliopsida</taxon>
        <taxon>eudicotyledons</taxon>
        <taxon>Gunneridae</taxon>
        <taxon>Pentapetalae</taxon>
        <taxon>rosids</taxon>
        <taxon>fabids</taxon>
        <taxon>Malpighiales</taxon>
        <taxon>Salicaceae</taxon>
        <taxon>Saliceae</taxon>
        <taxon>Populus</taxon>
    </lineage>
</organism>
<sequence>MHIPLSIMKPQPNFQAYKAPAPTSPLLFSIKISHRHFLFTNLSLPTSVITCQSQPLPQNCQP</sequence>
<dbReference type="Proteomes" id="UP000006729">
    <property type="component" value="Chromosome 5"/>
</dbReference>
<protein>
    <submittedName>
        <fullName evidence="1">Uncharacterized protein</fullName>
    </submittedName>
</protein>
<evidence type="ECO:0000313" key="2">
    <source>
        <dbReference type="Proteomes" id="UP000006729"/>
    </source>
</evidence>
<reference evidence="1 2" key="1">
    <citation type="journal article" date="2006" name="Science">
        <title>The genome of black cottonwood, Populus trichocarpa (Torr. &amp; Gray).</title>
        <authorList>
            <person name="Tuskan G.A."/>
            <person name="Difazio S."/>
            <person name="Jansson S."/>
            <person name="Bohlmann J."/>
            <person name="Grigoriev I."/>
            <person name="Hellsten U."/>
            <person name="Putnam N."/>
            <person name="Ralph S."/>
            <person name="Rombauts S."/>
            <person name="Salamov A."/>
            <person name="Schein J."/>
            <person name="Sterck L."/>
            <person name="Aerts A."/>
            <person name="Bhalerao R.R."/>
            <person name="Bhalerao R.P."/>
            <person name="Blaudez D."/>
            <person name="Boerjan W."/>
            <person name="Brun A."/>
            <person name="Brunner A."/>
            <person name="Busov V."/>
            <person name="Campbell M."/>
            <person name="Carlson J."/>
            <person name="Chalot M."/>
            <person name="Chapman J."/>
            <person name="Chen G.L."/>
            <person name="Cooper D."/>
            <person name="Coutinho P.M."/>
            <person name="Couturier J."/>
            <person name="Covert S."/>
            <person name="Cronk Q."/>
            <person name="Cunningham R."/>
            <person name="Davis J."/>
            <person name="Degroeve S."/>
            <person name="Dejardin A."/>
            <person name="Depamphilis C."/>
            <person name="Detter J."/>
            <person name="Dirks B."/>
            <person name="Dubchak I."/>
            <person name="Duplessis S."/>
            <person name="Ehlting J."/>
            <person name="Ellis B."/>
            <person name="Gendler K."/>
            <person name="Goodstein D."/>
            <person name="Gribskov M."/>
            <person name="Grimwood J."/>
            <person name="Groover A."/>
            <person name="Gunter L."/>
            <person name="Hamberger B."/>
            <person name="Heinze B."/>
            <person name="Helariutta Y."/>
            <person name="Henrissat B."/>
            <person name="Holligan D."/>
            <person name="Holt R."/>
            <person name="Huang W."/>
            <person name="Islam-Faridi N."/>
            <person name="Jones S."/>
            <person name="Jones-Rhoades M."/>
            <person name="Jorgensen R."/>
            <person name="Joshi C."/>
            <person name="Kangasjarvi J."/>
            <person name="Karlsson J."/>
            <person name="Kelleher C."/>
            <person name="Kirkpatrick R."/>
            <person name="Kirst M."/>
            <person name="Kohler A."/>
            <person name="Kalluri U."/>
            <person name="Larimer F."/>
            <person name="Leebens-Mack J."/>
            <person name="Leple J.C."/>
            <person name="Locascio P."/>
            <person name="Lou Y."/>
            <person name="Lucas S."/>
            <person name="Martin F."/>
            <person name="Montanini B."/>
            <person name="Napoli C."/>
            <person name="Nelson D.R."/>
            <person name="Nelson C."/>
            <person name="Nieminen K."/>
            <person name="Nilsson O."/>
            <person name="Pereda V."/>
            <person name="Peter G."/>
            <person name="Philippe R."/>
            <person name="Pilate G."/>
            <person name="Poliakov A."/>
            <person name="Razumovskaya J."/>
            <person name="Richardson P."/>
            <person name="Rinaldi C."/>
            <person name="Ritland K."/>
            <person name="Rouze P."/>
            <person name="Ryaboy D."/>
            <person name="Schmutz J."/>
            <person name="Schrader J."/>
            <person name="Segerman B."/>
            <person name="Shin H."/>
            <person name="Siddiqui A."/>
            <person name="Sterky F."/>
            <person name="Terry A."/>
            <person name="Tsai C.J."/>
            <person name="Uberbacher E."/>
            <person name="Unneberg P."/>
            <person name="Vahala J."/>
            <person name="Wall K."/>
            <person name="Wessler S."/>
            <person name="Yang G."/>
            <person name="Yin T."/>
            <person name="Douglas C."/>
            <person name="Marra M."/>
            <person name="Sandberg G."/>
            <person name="Van de Peer Y."/>
            <person name="Rokhsar D."/>
        </authorList>
    </citation>
    <scope>NUCLEOTIDE SEQUENCE [LARGE SCALE GENOMIC DNA]</scope>
    <source>
        <strain evidence="2">cv. Nisqually</strain>
    </source>
</reference>
<proteinExistence type="predicted"/>
<evidence type="ECO:0000313" key="1">
    <source>
        <dbReference type="EMBL" id="PNT36568.1"/>
    </source>
</evidence>